<name>A0A812NYU6_9DINO</name>
<protein>
    <submittedName>
        <fullName evidence="6">CobB2 protein</fullName>
    </submittedName>
</protein>
<feature type="binding site" evidence="3">
    <location>
        <position position="230"/>
    </location>
    <ligand>
        <name>Zn(2+)</name>
        <dbReference type="ChEBI" id="CHEBI:29105"/>
    </ligand>
</feature>
<dbReference type="PANTHER" id="PTHR11085">
    <property type="entry name" value="NAD-DEPENDENT PROTEIN DEACYLASE SIRTUIN-5, MITOCHONDRIAL-RELATED"/>
    <property type="match status" value="1"/>
</dbReference>
<keyword evidence="1" id="KW-0808">Transferase</keyword>
<keyword evidence="7" id="KW-1185">Reference proteome</keyword>
<feature type="domain" description="Deacetylase sirtuin-type" evidence="5">
    <location>
        <begin position="66"/>
        <end position="337"/>
    </location>
</feature>
<dbReference type="CDD" id="cd03784">
    <property type="entry name" value="GT1_Gtf-like"/>
    <property type="match status" value="1"/>
</dbReference>
<feature type="binding site" evidence="3">
    <location>
        <position position="205"/>
    </location>
    <ligand>
        <name>Zn(2+)</name>
        <dbReference type="ChEBI" id="CHEBI:29105"/>
    </ligand>
</feature>
<evidence type="ECO:0000259" key="5">
    <source>
        <dbReference type="PROSITE" id="PS50305"/>
    </source>
</evidence>
<dbReference type="InterPro" id="IPR002213">
    <property type="entry name" value="UDP_glucos_trans"/>
</dbReference>
<feature type="active site" description="Proton acceptor" evidence="3">
    <location>
        <position position="197"/>
    </location>
</feature>
<evidence type="ECO:0000313" key="7">
    <source>
        <dbReference type="Proteomes" id="UP000601435"/>
    </source>
</evidence>
<dbReference type="InterPro" id="IPR026591">
    <property type="entry name" value="Sirtuin_cat_small_dom_sf"/>
</dbReference>
<dbReference type="Gene3D" id="3.30.1600.10">
    <property type="entry name" value="SIR2/SIRT2 'Small Domain"/>
    <property type="match status" value="1"/>
</dbReference>
<dbReference type="Proteomes" id="UP000601435">
    <property type="component" value="Unassembled WGS sequence"/>
</dbReference>
<evidence type="ECO:0000256" key="3">
    <source>
        <dbReference type="PROSITE-ProRule" id="PRU00236"/>
    </source>
</evidence>
<dbReference type="EMBL" id="CAJNJA010013831">
    <property type="protein sequence ID" value="CAE7330454.1"/>
    <property type="molecule type" value="Genomic_DNA"/>
</dbReference>
<proteinExistence type="predicted"/>
<dbReference type="InterPro" id="IPR003000">
    <property type="entry name" value="Sirtuin"/>
</dbReference>
<dbReference type="InterPro" id="IPR050134">
    <property type="entry name" value="NAD-dep_sirtuin_deacylases"/>
</dbReference>
<dbReference type="InterPro" id="IPR029035">
    <property type="entry name" value="DHS-like_NAD/FAD-binding_dom"/>
</dbReference>
<evidence type="ECO:0000256" key="1">
    <source>
        <dbReference type="ARBA" id="ARBA00022679"/>
    </source>
</evidence>
<keyword evidence="2" id="KW-0520">NAD</keyword>
<gene>
    <name evidence="6" type="primary">cobB2</name>
    <name evidence="6" type="ORF">SNEC2469_LOCUS8376</name>
</gene>
<dbReference type="PANTHER" id="PTHR11085:SF10">
    <property type="entry name" value="NAD-DEPENDENT PROTEIN DEACYLASE SIRTUIN-5, MITOCHONDRIAL-RELATED"/>
    <property type="match status" value="1"/>
</dbReference>
<dbReference type="Pfam" id="PF02146">
    <property type="entry name" value="SIR2"/>
    <property type="match status" value="1"/>
</dbReference>
<dbReference type="SUPFAM" id="SSF52467">
    <property type="entry name" value="DHS-like NAD/FAD-binding domain"/>
    <property type="match status" value="1"/>
</dbReference>
<keyword evidence="3" id="KW-0862">Zinc</keyword>
<evidence type="ECO:0000256" key="2">
    <source>
        <dbReference type="ARBA" id="ARBA00023027"/>
    </source>
</evidence>
<comment type="caution">
    <text evidence="6">The sequence shown here is derived from an EMBL/GenBank/DDBJ whole genome shotgun (WGS) entry which is preliminary data.</text>
</comment>
<feature type="chain" id="PRO_5033060299" evidence="4">
    <location>
        <begin position="31"/>
        <end position="1209"/>
    </location>
</feature>
<dbReference type="GO" id="GO:0017136">
    <property type="term" value="F:histone deacetylase activity, NAD-dependent"/>
    <property type="evidence" value="ECO:0007669"/>
    <property type="project" value="TreeGrafter"/>
</dbReference>
<dbReference type="AlphaFoldDB" id="A0A812NYU6"/>
<accession>A0A812NYU6</accession>
<feature type="binding site" evidence="3">
    <location>
        <position position="232"/>
    </location>
    <ligand>
        <name>Zn(2+)</name>
        <dbReference type="ChEBI" id="CHEBI:29105"/>
    </ligand>
</feature>
<organism evidence="6 7">
    <name type="scientific">Symbiodinium necroappetens</name>
    <dbReference type="NCBI Taxonomy" id="1628268"/>
    <lineage>
        <taxon>Eukaryota</taxon>
        <taxon>Sar</taxon>
        <taxon>Alveolata</taxon>
        <taxon>Dinophyceae</taxon>
        <taxon>Suessiales</taxon>
        <taxon>Symbiodiniaceae</taxon>
        <taxon>Symbiodinium</taxon>
    </lineage>
</organism>
<dbReference type="GO" id="GO:0008194">
    <property type="term" value="F:UDP-glycosyltransferase activity"/>
    <property type="evidence" value="ECO:0007669"/>
    <property type="project" value="InterPro"/>
</dbReference>
<evidence type="ECO:0000313" key="6">
    <source>
        <dbReference type="EMBL" id="CAE7330454.1"/>
    </source>
</evidence>
<dbReference type="GO" id="GO:0070403">
    <property type="term" value="F:NAD+ binding"/>
    <property type="evidence" value="ECO:0007669"/>
    <property type="project" value="InterPro"/>
</dbReference>
<sequence length="1209" mass="129883">GSQPSSLCDFGSERQALVLRFLLAVVCASARDTNCPPFGQRQLEPSPAKLLGCDVFTAWKIAAAWSSDQGQRAAEAESRIIWLVDESSRIVVLTGAGVSTDSGIPDFRGPDGLWTKNPGAEEASDISVFVSDEGARKAFWRMMVSMRSDGRVPQPNAGHRALLHLEERRKLQKLVTQNVDGLHQAAGTSAECVVEVHGSMQESCCLSCGEQRPIAEVLGEVMSGFDDPRCSCGGLLKANVVLFGEALPPLALAMAFEAARDCDLLMCIGSTLSVYPVAAMVPEAKECGAKLLILNQGPTEFDELADIRLSGSISSVLPQICGCDSRRLASTQTFRETPAAPQATAVWQAATARAHLALLPQVPAILRAVGLCLQDVLNNGLVDGKISTLYWAEIDRTIAAAGLVTPQPPSLNDLGPTPTPDPYTSILGVQKTASSADDATATLANYELVTPPPPIPPHAPSVPKVSVLPYQMTLGAEVLRGMSEKVTPEPLPAQAFPLPFLAMANESPIRFAFAFGMASGHINPSLPIARALVKLGHEVHYLSREQMRAPIEDTGAHFTNELEECPELYEGRKEDLFGATEALKLEHGLEEDPMMLSWVKLAPISLELGLPGVLRWMQRLQPQVLVFCPMLNRDAFFAAKILGIPRVPLLTTAGPGSMVSVINQFLSWSGLSMPEIIERARKFPASAEAIRRLADMGVNYEAELELSAKSPGAIGCMVHSPITVVTTCEDMQDPVPPELEAVYSSQGAKFVYVGPLLDQQGARRAAGHKFAQFAHSDSEKAGDSPKDVLEELRDARDAGRLIVLASMGTVITGDSPDFGWAVKPVESQRQGLTGKQLCQAAWSGVFDAFGAKEGDLLEKTPLILVSVGPQKDALDSVKVPPNAICKPVLPQVDLLRAGVDIFLTHGGQNSFMESLAAGVPVVVCPGFADQPANAQKAAELQVGLQVTRPVPAEGEEDAATASYTTSVAEALRRVQQEPVFRTAAAECGRKITEAGGVQRTVDILLQTGRERWKPNDRGGVDYNVDSAVTGPGSVNFATVTEKFTLNSNTFALYNCMNVMRYTIEETIVKVAHMAPAAQSTASDHDLGETAPAVFYQYLIKHANGSLMAQTSQYRLPETDINFTSFIPGSLQTDVFAMAKRQGRWEGTGWRDCRTPQKGWNISFPEKKGDNLVAIATVQDLQVAALAVLTLLAWREETVGSDGFEHAGKE</sequence>
<dbReference type="Gene3D" id="3.40.50.2000">
    <property type="entry name" value="Glycogen Phosphorylase B"/>
    <property type="match status" value="2"/>
</dbReference>
<feature type="signal peptide" evidence="4">
    <location>
        <begin position="1"/>
        <end position="30"/>
    </location>
</feature>
<dbReference type="Gene3D" id="3.40.50.1220">
    <property type="entry name" value="TPP-binding domain"/>
    <property type="match status" value="1"/>
</dbReference>
<dbReference type="GO" id="GO:0046872">
    <property type="term" value="F:metal ion binding"/>
    <property type="evidence" value="ECO:0007669"/>
    <property type="project" value="UniProtKB-KW"/>
</dbReference>
<dbReference type="CDD" id="cd01407">
    <property type="entry name" value="SIR2-fam"/>
    <property type="match status" value="1"/>
</dbReference>
<reference evidence="6" key="1">
    <citation type="submission" date="2021-02" db="EMBL/GenBank/DDBJ databases">
        <authorList>
            <person name="Dougan E. K."/>
            <person name="Rhodes N."/>
            <person name="Thang M."/>
            <person name="Chan C."/>
        </authorList>
    </citation>
    <scope>NUCLEOTIDE SEQUENCE</scope>
</reference>
<dbReference type="PROSITE" id="PS50305">
    <property type="entry name" value="SIRTUIN"/>
    <property type="match status" value="1"/>
</dbReference>
<dbReference type="Pfam" id="PF00201">
    <property type="entry name" value="UDPGT"/>
    <property type="match status" value="1"/>
</dbReference>
<evidence type="ECO:0000256" key="4">
    <source>
        <dbReference type="SAM" id="SignalP"/>
    </source>
</evidence>
<dbReference type="InterPro" id="IPR026590">
    <property type="entry name" value="Ssirtuin_cat_dom"/>
</dbReference>
<dbReference type="OrthoDB" id="5835829at2759"/>
<feature type="non-terminal residue" evidence="6">
    <location>
        <position position="1"/>
    </location>
</feature>
<feature type="binding site" evidence="3">
    <location>
        <position position="208"/>
    </location>
    <ligand>
        <name>Zn(2+)</name>
        <dbReference type="ChEBI" id="CHEBI:29105"/>
    </ligand>
</feature>
<keyword evidence="3" id="KW-0479">Metal-binding</keyword>
<keyword evidence="4" id="KW-0732">Signal</keyword>
<dbReference type="SUPFAM" id="SSF53756">
    <property type="entry name" value="UDP-Glycosyltransferase/glycogen phosphorylase"/>
    <property type="match status" value="1"/>
</dbReference>